<dbReference type="RefSeq" id="WP_189640661.1">
    <property type="nucleotide sequence ID" value="NZ_BMZF01000005.1"/>
</dbReference>
<evidence type="ECO:0000313" key="3">
    <source>
        <dbReference type="EMBL" id="GHA54832.1"/>
    </source>
</evidence>
<dbReference type="InterPro" id="IPR036188">
    <property type="entry name" value="FAD/NAD-bd_sf"/>
</dbReference>
<keyword evidence="4" id="KW-1185">Reference proteome</keyword>
<protein>
    <submittedName>
        <fullName evidence="3">Dehydrogenase</fullName>
    </submittedName>
</protein>
<keyword evidence="1" id="KW-0560">Oxidoreductase</keyword>
<dbReference type="Pfam" id="PF01266">
    <property type="entry name" value="DAO"/>
    <property type="match status" value="1"/>
</dbReference>
<sequence>MTKTALIIGAGFTGVCIGEQLRRDGVAVTLIDRVPVGDPAQASFGNAGLLARAAIIPAAEPSVFAQLPKLLFSRNSPLRLRWSYLPRFAPWGLGFLRNASAARVTKIATSIDMLTHDTVDQHIQLAKGTGAEKYITSGTLTYLYRTRADYENSTFANELKASLGCIPDKLDLADLQAADPAIGDAYHFGARYGANGSISNPAAYLQALFAHFQKHGGQFVQQSVTAINGNEVILRNGDTLRGDNIILAAGAWSKSLTAGMGHKVPLQGERGYHLLLKSPNLTPTTPYLVTDAKLALSPMEMGLRCAGTTEFAPLDSAPSQMPINLLRKTAQEVFPNLTWNGEETWMGNRPSTIDSLPMLGRAKSNPNVIFAFGSQHLGLTIAPKLAQFTTQIVRNQTPNADISALTVDRFD</sequence>
<evidence type="ECO:0000259" key="2">
    <source>
        <dbReference type="Pfam" id="PF01266"/>
    </source>
</evidence>
<dbReference type="Gene3D" id="3.50.50.60">
    <property type="entry name" value="FAD/NAD(P)-binding domain"/>
    <property type="match status" value="2"/>
</dbReference>
<reference evidence="4" key="1">
    <citation type="journal article" date="2019" name="Int. J. Syst. Evol. Microbiol.">
        <title>The Global Catalogue of Microorganisms (GCM) 10K type strain sequencing project: providing services to taxonomists for standard genome sequencing and annotation.</title>
        <authorList>
            <consortium name="The Broad Institute Genomics Platform"/>
            <consortium name="The Broad Institute Genome Sequencing Center for Infectious Disease"/>
            <person name="Wu L."/>
            <person name="Ma J."/>
        </authorList>
    </citation>
    <scope>NUCLEOTIDE SEQUENCE [LARGE SCALE GENOMIC DNA]</scope>
    <source>
        <strain evidence="4">KCTC 32465</strain>
    </source>
</reference>
<evidence type="ECO:0000313" key="4">
    <source>
        <dbReference type="Proteomes" id="UP000634455"/>
    </source>
</evidence>
<gene>
    <name evidence="3" type="ORF">GCM10008927_20810</name>
</gene>
<dbReference type="Gene3D" id="3.30.9.10">
    <property type="entry name" value="D-Amino Acid Oxidase, subunit A, domain 2"/>
    <property type="match status" value="1"/>
</dbReference>
<dbReference type="InterPro" id="IPR006076">
    <property type="entry name" value="FAD-dep_OxRdtase"/>
</dbReference>
<comment type="caution">
    <text evidence="3">The sequence shown here is derived from an EMBL/GenBank/DDBJ whole genome shotgun (WGS) entry which is preliminary data.</text>
</comment>
<name>A0ABQ3D305_9RHOB</name>
<accession>A0ABQ3D305</accession>
<dbReference type="EMBL" id="BMZF01000005">
    <property type="protein sequence ID" value="GHA54832.1"/>
    <property type="molecule type" value="Genomic_DNA"/>
</dbReference>
<feature type="domain" description="FAD dependent oxidoreductase" evidence="2">
    <location>
        <begin position="6"/>
        <end position="391"/>
    </location>
</feature>
<dbReference type="PANTHER" id="PTHR13847">
    <property type="entry name" value="SARCOSINE DEHYDROGENASE-RELATED"/>
    <property type="match status" value="1"/>
</dbReference>
<evidence type="ECO:0000256" key="1">
    <source>
        <dbReference type="ARBA" id="ARBA00023002"/>
    </source>
</evidence>
<dbReference type="SUPFAM" id="SSF54373">
    <property type="entry name" value="FAD-linked reductases, C-terminal domain"/>
    <property type="match status" value="1"/>
</dbReference>
<dbReference type="PANTHER" id="PTHR13847:SF289">
    <property type="entry name" value="GLYCINE OXIDASE"/>
    <property type="match status" value="1"/>
</dbReference>
<dbReference type="Proteomes" id="UP000634455">
    <property type="component" value="Unassembled WGS sequence"/>
</dbReference>
<proteinExistence type="predicted"/>
<organism evidence="3 4">
    <name type="scientific">Paramylibacter ulvae</name>
    <dbReference type="NCBI Taxonomy" id="1651968"/>
    <lineage>
        <taxon>Bacteria</taxon>
        <taxon>Pseudomonadati</taxon>
        <taxon>Pseudomonadota</taxon>
        <taxon>Alphaproteobacteria</taxon>
        <taxon>Rhodobacterales</taxon>
        <taxon>Paracoccaceae</taxon>
        <taxon>Paramylibacter</taxon>
    </lineage>
</organism>
<dbReference type="SUPFAM" id="SSF51905">
    <property type="entry name" value="FAD/NAD(P)-binding domain"/>
    <property type="match status" value="1"/>
</dbReference>